<dbReference type="AlphaFoldDB" id="A0A9X1SSQ8"/>
<comment type="caution">
    <text evidence="1">The sequence shown here is derived from an EMBL/GenBank/DDBJ whole genome shotgun (WGS) entry which is preliminary data.</text>
</comment>
<gene>
    <name evidence="1" type="ORF">LR394_08030</name>
</gene>
<dbReference type="RefSeq" id="WP_231440015.1">
    <property type="nucleotide sequence ID" value="NZ_JAJOMB010000003.1"/>
</dbReference>
<evidence type="ECO:0000313" key="2">
    <source>
        <dbReference type="Proteomes" id="UP001138997"/>
    </source>
</evidence>
<sequence>MSDFPEVFGSLHLHTSPEGTWTVADGGGWYPGVYDSRSTAIAATELPFVQLAKLWKQHVADNGPGPRPFTIDDLKTEGT</sequence>
<dbReference type="Proteomes" id="UP001138997">
    <property type="component" value="Unassembled WGS sequence"/>
</dbReference>
<evidence type="ECO:0000313" key="1">
    <source>
        <dbReference type="EMBL" id="MCD5310839.1"/>
    </source>
</evidence>
<organism evidence="1 2">
    <name type="scientific">Kineosporia babensis</name>
    <dbReference type="NCBI Taxonomy" id="499548"/>
    <lineage>
        <taxon>Bacteria</taxon>
        <taxon>Bacillati</taxon>
        <taxon>Actinomycetota</taxon>
        <taxon>Actinomycetes</taxon>
        <taxon>Kineosporiales</taxon>
        <taxon>Kineosporiaceae</taxon>
        <taxon>Kineosporia</taxon>
    </lineage>
</organism>
<protein>
    <submittedName>
        <fullName evidence="1">Uncharacterized protein</fullName>
    </submittedName>
</protein>
<name>A0A9X1SSQ8_9ACTN</name>
<accession>A0A9X1SSQ8</accession>
<reference evidence="1" key="1">
    <citation type="submission" date="2021-11" db="EMBL/GenBank/DDBJ databases">
        <title>Streptomyces corallinus and Kineosporia corallina sp. nov., two new coral-derived marine actinobacteria.</title>
        <authorList>
            <person name="Buangrab K."/>
            <person name="Sutthacheep M."/>
            <person name="Yeemin T."/>
            <person name="Harunari E."/>
            <person name="Igarashi Y."/>
            <person name="Sripreechasak P."/>
            <person name="Kanchanasin P."/>
            <person name="Tanasupawat S."/>
            <person name="Phongsopitanun W."/>
        </authorList>
    </citation>
    <scope>NUCLEOTIDE SEQUENCE</scope>
    <source>
        <strain evidence="1">JCM 31032</strain>
    </source>
</reference>
<dbReference type="EMBL" id="JAJOMB010000003">
    <property type="protein sequence ID" value="MCD5310839.1"/>
    <property type="molecule type" value="Genomic_DNA"/>
</dbReference>
<proteinExistence type="predicted"/>
<keyword evidence="2" id="KW-1185">Reference proteome</keyword>